<dbReference type="OrthoDB" id="1928523at2759"/>
<evidence type="ECO:0000313" key="4">
    <source>
        <dbReference type="Proteomes" id="UP000243459"/>
    </source>
</evidence>
<sequence>MEDVLMQSQITNTDKAANVILDIESLTQPSDRCSGSPKVSKALSRKGSNRMERRCGEDQETDDTSKKLVVKVVCSQLDHLKQPLVHNKSFSATSTVSNNVCIGDSLDGRNKRFNRLTTINPRKILLLFASMSSMGTLILIYFTLAINRHGGD</sequence>
<gene>
    <name evidence="3" type="ORF">A4U43_C04F4680</name>
</gene>
<feature type="transmembrane region" description="Helical" evidence="2">
    <location>
        <begin position="124"/>
        <end position="146"/>
    </location>
</feature>
<dbReference type="EMBL" id="CM007384">
    <property type="protein sequence ID" value="ONK71096.1"/>
    <property type="molecule type" value="Genomic_DNA"/>
</dbReference>
<dbReference type="Gramene" id="ONK71096">
    <property type="protein sequence ID" value="ONK71096"/>
    <property type="gene ID" value="A4U43_C04F4680"/>
</dbReference>
<keyword evidence="2" id="KW-1133">Transmembrane helix</keyword>
<evidence type="ECO:0000256" key="1">
    <source>
        <dbReference type="SAM" id="MobiDB-lite"/>
    </source>
</evidence>
<dbReference type="PANTHER" id="PTHR34064">
    <property type="entry name" value="OS04G0672300 PROTEIN"/>
    <property type="match status" value="1"/>
</dbReference>
<dbReference type="Proteomes" id="UP000243459">
    <property type="component" value="Chromosome 4"/>
</dbReference>
<feature type="region of interest" description="Disordered" evidence="1">
    <location>
        <begin position="31"/>
        <end position="63"/>
    </location>
</feature>
<dbReference type="PANTHER" id="PTHR34064:SF3">
    <property type="entry name" value="OS04G0672300 PROTEIN"/>
    <property type="match status" value="1"/>
</dbReference>
<protein>
    <submittedName>
        <fullName evidence="3">Uncharacterized protein</fullName>
    </submittedName>
</protein>
<dbReference type="OMA" id="LEIMFAQ"/>
<dbReference type="AlphaFoldDB" id="A0A5P1EYD1"/>
<accession>A0A5P1EYD1</accession>
<keyword evidence="2" id="KW-0472">Membrane</keyword>
<keyword evidence="4" id="KW-1185">Reference proteome</keyword>
<evidence type="ECO:0000313" key="3">
    <source>
        <dbReference type="EMBL" id="ONK71096.1"/>
    </source>
</evidence>
<proteinExistence type="predicted"/>
<reference evidence="4" key="1">
    <citation type="journal article" date="2017" name="Nat. Commun.">
        <title>The asparagus genome sheds light on the origin and evolution of a young Y chromosome.</title>
        <authorList>
            <person name="Harkess A."/>
            <person name="Zhou J."/>
            <person name="Xu C."/>
            <person name="Bowers J.E."/>
            <person name="Van der Hulst R."/>
            <person name="Ayyampalayam S."/>
            <person name="Mercati F."/>
            <person name="Riccardi P."/>
            <person name="McKain M.R."/>
            <person name="Kakrana A."/>
            <person name="Tang H."/>
            <person name="Ray J."/>
            <person name="Groenendijk J."/>
            <person name="Arikit S."/>
            <person name="Mathioni S.M."/>
            <person name="Nakano M."/>
            <person name="Shan H."/>
            <person name="Telgmann-Rauber A."/>
            <person name="Kanno A."/>
            <person name="Yue Z."/>
            <person name="Chen H."/>
            <person name="Li W."/>
            <person name="Chen Y."/>
            <person name="Xu X."/>
            <person name="Zhang Y."/>
            <person name="Luo S."/>
            <person name="Chen H."/>
            <person name="Gao J."/>
            <person name="Mao Z."/>
            <person name="Pires J.C."/>
            <person name="Luo M."/>
            <person name="Kudrna D."/>
            <person name="Wing R.A."/>
            <person name="Meyers B.C."/>
            <person name="Yi K."/>
            <person name="Kong H."/>
            <person name="Lavrijsen P."/>
            <person name="Sunseri F."/>
            <person name="Falavigna A."/>
            <person name="Ye Y."/>
            <person name="Leebens-Mack J.H."/>
            <person name="Chen G."/>
        </authorList>
    </citation>
    <scope>NUCLEOTIDE SEQUENCE [LARGE SCALE GENOMIC DNA]</scope>
    <source>
        <strain evidence="4">cv. DH0086</strain>
    </source>
</reference>
<evidence type="ECO:0000256" key="2">
    <source>
        <dbReference type="SAM" id="Phobius"/>
    </source>
</evidence>
<name>A0A5P1EYD1_ASPOF</name>
<keyword evidence="2" id="KW-0812">Transmembrane</keyword>
<organism evidence="3 4">
    <name type="scientific">Asparagus officinalis</name>
    <name type="common">Garden asparagus</name>
    <dbReference type="NCBI Taxonomy" id="4686"/>
    <lineage>
        <taxon>Eukaryota</taxon>
        <taxon>Viridiplantae</taxon>
        <taxon>Streptophyta</taxon>
        <taxon>Embryophyta</taxon>
        <taxon>Tracheophyta</taxon>
        <taxon>Spermatophyta</taxon>
        <taxon>Magnoliopsida</taxon>
        <taxon>Liliopsida</taxon>
        <taxon>Asparagales</taxon>
        <taxon>Asparagaceae</taxon>
        <taxon>Asparagoideae</taxon>
        <taxon>Asparagus</taxon>
    </lineage>
</organism>